<sequence>MKAQESPKKKDGTTSSYCKLMSVPPRPLAPDVVGMRASMILMSRNKWANGTKLKYYFFNGSNDGSPSTWKGTKAQMDVVRAAFAAWKNVGIGLEFTETSDKNEAEIRIGFMRGDGSWSYLGRDIIDFVPSPDERTMNFGWDISNEIDTAIHEIGHTLGAPHEHQNPFAGIVWDEEAVYAALAAPPNNWSRETTFHNIIRKLNPQEVEGSTHDPNSVMHYPFGPGLILEPEGFRNGIFPAGGLSAKDKEFVAKFYPPFPKNDEVEMTLGKSEILNIEAGGQKNFIFKPKISKRYKIETFGQMDTVMVLLERTATDDIYMAGDDDSGTWFNSKLHIRLIKGREYVIRLRLYYAESHGSGSIMVY</sequence>
<dbReference type="InterPro" id="IPR001506">
    <property type="entry name" value="Peptidase_M12A"/>
</dbReference>
<organism evidence="2 3">
    <name type="scientific">Dyadobacter jejuensis</name>
    <dbReference type="NCBI Taxonomy" id="1082580"/>
    <lineage>
        <taxon>Bacteria</taxon>
        <taxon>Pseudomonadati</taxon>
        <taxon>Bacteroidota</taxon>
        <taxon>Cytophagia</taxon>
        <taxon>Cytophagales</taxon>
        <taxon>Spirosomataceae</taxon>
        <taxon>Dyadobacter</taxon>
    </lineage>
</organism>
<reference evidence="2 3" key="1">
    <citation type="submission" date="2018-03" db="EMBL/GenBank/DDBJ databases">
        <title>Genomic Encyclopedia of Archaeal and Bacterial Type Strains, Phase II (KMG-II): from individual species to whole genera.</title>
        <authorList>
            <person name="Goeker M."/>
        </authorList>
    </citation>
    <scope>NUCLEOTIDE SEQUENCE [LARGE SCALE GENOMIC DNA]</scope>
    <source>
        <strain evidence="2 3">DSM 100346</strain>
    </source>
</reference>
<keyword evidence="3" id="KW-1185">Reference proteome</keyword>
<protein>
    <submittedName>
        <fullName evidence="2">Astacin (Peptidase family M12A)</fullName>
    </submittedName>
</protein>
<dbReference type="GO" id="GO:0008270">
    <property type="term" value="F:zinc ion binding"/>
    <property type="evidence" value="ECO:0007669"/>
    <property type="project" value="InterPro"/>
</dbReference>
<dbReference type="GO" id="GO:0004222">
    <property type="term" value="F:metalloendopeptidase activity"/>
    <property type="evidence" value="ECO:0007669"/>
    <property type="project" value="InterPro"/>
</dbReference>
<dbReference type="InterPro" id="IPR006026">
    <property type="entry name" value="Peptidase_Metallo"/>
</dbReference>
<dbReference type="Pfam" id="PF01400">
    <property type="entry name" value="Astacin"/>
    <property type="match status" value="1"/>
</dbReference>
<accession>A0A316AI75</accession>
<dbReference type="Proteomes" id="UP000245880">
    <property type="component" value="Unassembled WGS sequence"/>
</dbReference>
<evidence type="ECO:0000313" key="2">
    <source>
        <dbReference type="EMBL" id="PWJ57351.1"/>
    </source>
</evidence>
<evidence type="ECO:0000259" key="1">
    <source>
        <dbReference type="SMART" id="SM00235"/>
    </source>
</evidence>
<dbReference type="InterPro" id="IPR024079">
    <property type="entry name" value="MetalloPept_cat_dom_sf"/>
</dbReference>
<dbReference type="SUPFAM" id="SSF55486">
    <property type="entry name" value="Metalloproteases ('zincins'), catalytic domain"/>
    <property type="match status" value="1"/>
</dbReference>
<dbReference type="SMART" id="SM00235">
    <property type="entry name" value="ZnMc"/>
    <property type="match status" value="1"/>
</dbReference>
<dbReference type="Gene3D" id="3.40.390.10">
    <property type="entry name" value="Collagenase (Catalytic Domain)"/>
    <property type="match status" value="1"/>
</dbReference>
<dbReference type="RefSeq" id="WP_211320041.1">
    <property type="nucleotide sequence ID" value="NZ_QGDT01000007.1"/>
</dbReference>
<feature type="domain" description="Peptidase metallopeptidase" evidence="1">
    <location>
        <begin position="43"/>
        <end position="199"/>
    </location>
</feature>
<dbReference type="EMBL" id="QGDT01000007">
    <property type="protein sequence ID" value="PWJ57351.1"/>
    <property type="molecule type" value="Genomic_DNA"/>
</dbReference>
<comment type="caution">
    <text evidence="2">The sequence shown here is derived from an EMBL/GenBank/DDBJ whole genome shotgun (WGS) entry which is preliminary data.</text>
</comment>
<dbReference type="AlphaFoldDB" id="A0A316AI75"/>
<name>A0A316AI75_9BACT</name>
<gene>
    <name evidence="2" type="ORF">CLV98_10758</name>
</gene>
<proteinExistence type="predicted"/>
<dbReference type="GO" id="GO:0006508">
    <property type="term" value="P:proteolysis"/>
    <property type="evidence" value="ECO:0007669"/>
    <property type="project" value="InterPro"/>
</dbReference>
<evidence type="ECO:0000313" key="3">
    <source>
        <dbReference type="Proteomes" id="UP000245880"/>
    </source>
</evidence>